<keyword evidence="3" id="KW-1185">Reference proteome</keyword>
<dbReference type="AlphaFoldDB" id="A0A841MBI6"/>
<feature type="compositionally biased region" description="Polar residues" evidence="1">
    <location>
        <begin position="307"/>
        <end position="329"/>
    </location>
</feature>
<dbReference type="Proteomes" id="UP000588604">
    <property type="component" value="Unassembled WGS sequence"/>
</dbReference>
<evidence type="ECO:0000313" key="2">
    <source>
        <dbReference type="EMBL" id="MBB6324670.1"/>
    </source>
</evidence>
<dbReference type="Pfam" id="PF20245">
    <property type="entry name" value="DUF6600"/>
    <property type="match status" value="1"/>
</dbReference>
<sequence length="471" mass="52108">MKQKNLKTGMAGILFLLLGIGLFAPTQSKAETPYGVSFQVFYDELMPYGDWVKDVNYGYIWLPAVGADFHPYGSNGHWMMTDYGNTWVSYYDWGWAPFHYGRWYFDDYYQSWAWIPGYDWGPAWVNWRTGGGYYGWAPLGPGVSISVRVNIPSFHWVFIPSHRIYHHHAYNYYAPRKTKVRIYNNTTVINNTVVYNNNRYVSGPNRREVERVTRRAVPVYSVRGSQSPGRASVSRNSVEIYRPDLSASRGRTVEARPSRVASADQVKSNRAQSRNSYSTSPSRNARGTVSSSPSSRSANPASRPSTRTESASPSRSNSGTRQATPSRSGGSFEAKPYEQGRTKTTSPATRSQSPKTQAPSSRTQTSPSRSSTGRESSGKVSQPNTRTQQARPQGGSRTQSSPSVKQSQGSSQGRVSQPTKSRQSSPTVRSSGSSSSRTSSSTPRTNSRTSPTKKSTSSASTQSSSSRRGNN</sequence>
<feature type="compositionally biased region" description="Low complexity" evidence="1">
    <location>
        <begin position="290"/>
        <end position="305"/>
    </location>
</feature>
<dbReference type="EMBL" id="JACIJO010000001">
    <property type="protein sequence ID" value="MBB6324670.1"/>
    <property type="molecule type" value="Genomic_DNA"/>
</dbReference>
<gene>
    <name evidence="2" type="ORF">FHS59_000285</name>
</gene>
<protein>
    <recommendedName>
        <fullName evidence="4">Prolin-rich transmembrane protein</fullName>
    </recommendedName>
</protein>
<feature type="compositionally biased region" description="Low complexity" evidence="1">
    <location>
        <begin position="356"/>
        <end position="375"/>
    </location>
</feature>
<feature type="compositionally biased region" description="Polar residues" evidence="1">
    <location>
        <begin position="265"/>
        <end position="289"/>
    </location>
</feature>
<dbReference type="RefSeq" id="WP_246388252.1">
    <property type="nucleotide sequence ID" value="NZ_JACIJO010000001.1"/>
</dbReference>
<reference evidence="2 3" key="1">
    <citation type="submission" date="2020-08" db="EMBL/GenBank/DDBJ databases">
        <title>Genomic Encyclopedia of Type Strains, Phase IV (KMG-IV): sequencing the most valuable type-strain genomes for metagenomic binning, comparative biology and taxonomic classification.</title>
        <authorList>
            <person name="Goeker M."/>
        </authorList>
    </citation>
    <scope>NUCLEOTIDE SEQUENCE [LARGE SCALE GENOMIC DNA]</scope>
    <source>
        <strain evidence="2 3">DSM 102044</strain>
    </source>
</reference>
<proteinExistence type="predicted"/>
<dbReference type="InterPro" id="IPR046535">
    <property type="entry name" value="DUF6600"/>
</dbReference>
<feature type="compositionally biased region" description="Polar residues" evidence="1">
    <location>
        <begin position="379"/>
        <end position="398"/>
    </location>
</feature>
<feature type="compositionally biased region" description="Low complexity" evidence="1">
    <location>
        <begin position="399"/>
        <end position="471"/>
    </location>
</feature>
<evidence type="ECO:0000313" key="3">
    <source>
        <dbReference type="Proteomes" id="UP000588604"/>
    </source>
</evidence>
<feature type="compositionally biased region" description="Polar residues" evidence="1">
    <location>
        <begin position="342"/>
        <end position="355"/>
    </location>
</feature>
<evidence type="ECO:0000256" key="1">
    <source>
        <dbReference type="SAM" id="MobiDB-lite"/>
    </source>
</evidence>
<feature type="region of interest" description="Disordered" evidence="1">
    <location>
        <begin position="248"/>
        <end position="471"/>
    </location>
</feature>
<comment type="caution">
    <text evidence="2">The sequence shown here is derived from an EMBL/GenBank/DDBJ whole genome shotgun (WGS) entry which is preliminary data.</text>
</comment>
<organism evidence="2 3">
    <name type="scientific">Algoriphagus iocasae</name>
    <dbReference type="NCBI Taxonomy" id="1836499"/>
    <lineage>
        <taxon>Bacteria</taxon>
        <taxon>Pseudomonadati</taxon>
        <taxon>Bacteroidota</taxon>
        <taxon>Cytophagia</taxon>
        <taxon>Cytophagales</taxon>
        <taxon>Cyclobacteriaceae</taxon>
        <taxon>Algoriphagus</taxon>
    </lineage>
</organism>
<accession>A0A841MBI6</accession>
<evidence type="ECO:0008006" key="4">
    <source>
        <dbReference type="Google" id="ProtNLM"/>
    </source>
</evidence>
<name>A0A841MBI6_9BACT</name>